<gene>
    <name evidence="2" type="ORF">MILUP08_44376</name>
</gene>
<protein>
    <recommendedName>
        <fullName evidence="4">Secreted protein</fullName>
    </recommendedName>
</protein>
<comment type="caution">
    <text evidence="2">The sequence shown here is derived from an EMBL/GenBank/DDBJ whole genome shotgun (WGS) entry which is preliminary data.</text>
</comment>
<dbReference type="Proteomes" id="UP000003448">
    <property type="component" value="Unassembled WGS sequence"/>
</dbReference>
<sequence>MIRTLVVASLLLLTGCSPAEAPSPAPSSTTPSDKAAAAACTRVVRSIEAKDSPIGDVTTAMASIDSTDPAVREAGQRLGSAAKEAGDLWVKNDPTVDTGPANQRLADARQGMLTACTNLFGEYPWPFTRKPAPTPSR</sequence>
<organism evidence="2 3">
    <name type="scientific">Micromonospora lupini str. Lupac 08</name>
    <dbReference type="NCBI Taxonomy" id="1150864"/>
    <lineage>
        <taxon>Bacteria</taxon>
        <taxon>Bacillati</taxon>
        <taxon>Actinomycetota</taxon>
        <taxon>Actinomycetes</taxon>
        <taxon>Micromonosporales</taxon>
        <taxon>Micromonosporaceae</taxon>
        <taxon>Micromonospora</taxon>
    </lineage>
</organism>
<evidence type="ECO:0000313" key="3">
    <source>
        <dbReference type="Proteomes" id="UP000003448"/>
    </source>
</evidence>
<evidence type="ECO:0000313" key="2">
    <source>
        <dbReference type="EMBL" id="CCH19501.1"/>
    </source>
</evidence>
<evidence type="ECO:0008006" key="4">
    <source>
        <dbReference type="Google" id="ProtNLM"/>
    </source>
</evidence>
<feature type="chain" id="PRO_5003631082" description="Secreted protein" evidence="1">
    <location>
        <begin position="22"/>
        <end position="137"/>
    </location>
</feature>
<proteinExistence type="predicted"/>
<dbReference type="OrthoDB" id="3388598at2"/>
<accession>I0L6Q4</accession>
<dbReference type="RefSeq" id="WP_007461614.1">
    <property type="nucleotide sequence ID" value="NZ_HF570108.1"/>
</dbReference>
<dbReference type="PROSITE" id="PS51257">
    <property type="entry name" value="PROKAR_LIPOPROTEIN"/>
    <property type="match status" value="1"/>
</dbReference>
<evidence type="ECO:0000256" key="1">
    <source>
        <dbReference type="SAM" id="SignalP"/>
    </source>
</evidence>
<dbReference type="EMBL" id="CAIE01000035">
    <property type="protein sequence ID" value="CCH19501.1"/>
    <property type="molecule type" value="Genomic_DNA"/>
</dbReference>
<dbReference type="AlphaFoldDB" id="I0L6Q4"/>
<keyword evidence="3" id="KW-1185">Reference proteome</keyword>
<feature type="signal peptide" evidence="1">
    <location>
        <begin position="1"/>
        <end position="21"/>
    </location>
</feature>
<keyword evidence="1" id="KW-0732">Signal</keyword>
<reference evidence="3" key="1">
    <citation type="journal article" date="2012" name="J. Bacteriol.">
        <title>Genome Sequence of Micromonospora lupini Lupac 08, Isolated from Root Nodules of Lupinus angustifolius.</title>
        <authorList>
            <person name="Alonso-Vega P."/>
            <person name="Normand P."/>
            <person name="Bacigalupe R."/>
            <person name="Pujic P."/>
            <person name="Lajus A."/>
            <person name="Vallenet D."/>
            <person name="Carro L."/>
            <person name="Coll P."/>
            <person name="Trujillo M.E."/>
        </authorList>
    </citation>
    <scope>NUCLEOTIDE SEQUENCE [LARGE SCALE GENOMIC DNA]</scope>
    <source>
        <strain evidence="3">Lupac 08</strain>
    </source>
</reference>
<name>I0L6Q4_9ACTN</name>